<protein>
    <submittedName>
        <fullName evidence="2">3-carboxy-cis,cis-muconate cycloisomerase</fullName>
    </submittedName>
</protein>
<dbReference type="InterPro" id="IPR008948">
    <property type="entry name" value="L-Aspartase-like"/>
</dbReference>
<dbReference type="Gene3D" id="1.20.200.10">
    <property type="entry name" value="Fumarase/aspartase (Central domain)"/>
    <property type="match status" value="1"/>
</dbReference>
<organism evidence="2 3">
    <name type="scientific">Brevirhabdus pacifica</name>
    <dbReference type="NCBI Taxonomy" id="1267768"/>
    <lineage>
        <taxon>Bacteria</taxon>
        <taxon>Pseudomonadati</taxon>
        <taxon>Pseudomonadota</taxon>
        <taxon>Alphaproteobacteria</taxon>
        <taxon>Rhodobacterales</taxon>
        <taxon>Paracoccaceae</taxon>
        <taxon>Brevirhabdus</taxon>
    </lineage>
</organism>
<dbReference type="PANTHER" id="PTHR43172:SF2">
    <property type="entry name" value="ADENYLOSUCCINATE LYASE C-TERMINAL DOMAIN-CONTAINING PROTEIN"/>
    <property type="match status" value="1"/>
</dbReference>
<name>A0A1U7DHL2_9RHOB</name>
<dbReference type="SUPFAM" id="SSF48557">
    <property type="entry name" value="L-aspartase-like"/>
    <property type="match status" value="1"/>
</dbReference>
<dbReference type="PRINTS" id="PR00149">
    <property type="entry name" value="FUMRATELYASE"/>
</dbReference>
<dbReference type="Proteomes" id="UP000187266">
    <property type="component" value="Chromosome"/>
</dbReference>
<evidence type="ECO:0000256" key="1">
    <source>
        <dbReference type="ARBA" id="ARBA00034772"/>
    </source>
</evidence>
<proteinExistence type="inferred from homology"/>
<dbReference type="InterPro" id="IPR000362">
    <property type="entry name" value="Fumarate_lyase_fam"/>
</dbReference>
<dbReference type="Pfam" id="PF00206">
    <property type="entry name" value="Lyase_1"/>
    <property type="match status" value="1"/>
</dbReference>
<evidence type="ECO:0000313" key="3">
    <source>
        <dbReference type="Proteomes" id="UP000187266"/>
    </source>
</evidence>
<accession>A0A2M9DE89</accession>
<reference evidence="2 3" key="1">
    <citation type="submission" date="2017-01" db="EMBL/GenBank/DDBJ databases">
        <title>Genomic analysis of Xuhuaishuia manganoxidans DY6-4.</title>
        <authorList>
            <person name="Wang X."/>
        </authorList>
    </citation>
    <scope>NUCLEOTIDE SEQUENCE [LARGE SCALE GENOMIC DNA]</scope>
    <source>
        <strain evidence="2 3">DY6-4</strain>
    </source>
</reference>
<dbReference type="AlphaFoldDB" id="A0A1U7DHL2"/>
<dbReference type="STRING" id="1267768.BV394_06750"/>
<dbReference type="OrthoDB" id="9768878at2"/>
<dbReference type="NCBIfam" id="NF004631">
    <property type="entry name" value="PRK05975.1"/>
    <property type="match status" value="1"/>
</dbReference>
<dbReference type="RefSeq" id="WP_076979474.1">
    <property type="nucleotide sequence ID" value="NZ_CP019124.1"/>
</dbReference>
<dbReference type="PRINTS" id="PR00145">
    <property type="entry name" value="ARGSUCLYASE"/>
</dbReference>
<gene>
    <name evidence="2" type="ORF">BV394_06750</name>
</gene>
<dbReference type="PANTHER" id="PTHR43172">
    <property type="entry name" value="ADENYLOSUCCINATE LYASE"/>
    <property type="match status" value="1"/>
</dbReference>
<keyword evidence="3" id="KW-1185">Reference proteome</keyword>
<comment type="similarity">
    <text evidence="1">Belongs to the class-II fumarase/aspartase family.</text>
</comment>
<dbReference type="InterPro" id="IPR022761">
    <property type="entry name" value="Fumarate_lyase_N"/>
</dbReference>
<dbReference type="GO" id="GO:0003824">
    <property type="term" value="F:catalytic activity"/>
    <property type="evidence" value="ECO:0007669"/>
    <property type="project" value="InterPro"/>
</dbReference>
<evidence type="ECO:0000313" key="2">
    <source>
        <dbReference type="EMBL" id="APX89451.1"/>
    </source>
</evidence>
<sequence>MSVSVFEHPWLGGLFGDPAMAEILSAERTLSHMLAFEAAWSRACGSAGLFDPQKAEAAARAIEGARIDLGDLAEGTGRDGLPVPQLVAQLKTLADPAAVHRGATSQDVLDTATVLALREASDLIAQRLDELSEVLDDLDARFGSTPLMGRTRMQAATEITVHDRLATWREPLTTHRARLAEIRPRVELVQVGGASGDRKALGDQADAVVGGVAKALGLAPTARSWHAMRDGIVEYASWLSLVSGTMGKLGQDIALMAQQGIGEIAVTGTGSSSAMPHKQNPVKAELLVTLARFNAVQVGAMHHALIHEQERSGSGWALEWMVLPQMLMTTGRATSAAIELCQSIETMGSPGLR</sequence>
<dbReference type="EMBL" id="CP019124">
    <property type="protein sequence ID" value="APX89451.1"/>
    <property type="molecule type" value="Genomic_DNA"/>
</dbReference>
<accession>A0A1U7DHL2</accession>